<dbReference type="SUPFAM" id="SSF56672">
    <property type="entry name" value="DNA/RNA polymerases"/>
    <property type="match status" value="1"/>
</dbReference>
<dbReference type="Proteomes" id="UP000593564">
    <property type="component" value="Unassembled WGS sequence"/>
</dbReference>
<gene>
    <name evidence="2" type="ORF">HYC85_029466</name>
</gene>
<sequence>MVTTPTSAFDCDLIDERVIVPPEKPNVTTNPFSPHNQASPAKRINVIETKVVSYDPSIYITSSHLPKPEVFIPDSTNLCMLDISQTQADTVVVAIKEGSGLIMRADQIDDTEPEGSENVMNDPSGYITLAGQARPTVELLVGAEIYVVREDGPNQGLDGLADLEEDIANLDVTVNWFGLDGSAESTGWLDDQPDGLSGTETSTVAGRAEEQSALPESTGVKNFAQDMGSLGIEETEQQAILKQSKRERIEDSEKTRKPKPLWGQNVLRAQERKIQADISIWGLVMASRVHRQAVLSAMDKGKLSIDTTSEQLVGLVFPEEASPTLTFSDKELPPEGANHNKPLYISMECRDKWVPVVLVDTGSTINGTLNGRFVQEGGDFPFCGFPEPWLNTEKRHLPGFEIFFDLQLSRDDVAEEQTDASAEVEQCKEVDSENTEIEMAVALACLLLDPPIVHECLGDDLSVSMIGNETAASPSLSILDTSIPPSLIWQYEEGFLSSSTGSGSEPKSDSTESVDSESDSSSSESESESKESDELDDVLNENCATVAFDYFSMPLIYCINSDFQNFDENDEKEIPPVLKYLLEQEQERFVKPLVDEITQINVGIEKDPRLVQIGSTLSSKERECLVSLLKDFKDVFTWSYKDMPGIDPEIVQHRIPLDLEARPVKQKLRRIFPDWALKIKEEATKEIDTGFLLVSEYPTWLANIVPVPKKDGRIRVCVDFRDLNKASPKDDFRLPHIDELVDFTAGHALL</sequence>
<name>A0A7J7FYP6_CAMSI</name>
<dbReference type="PANTHER" id="PTHR24559">
    <property type="entry name" value="TRANSPOSON TY3-I GAG-POL POLYPROTEIN"/>
    <property type="match status" value="1"/>
</dbReference>
<reference evidence="3" key="1">
    <citation type="journal article" date="2020" name="Nat. Commun.">
        <title>Genome assembly of wild tea tree DASZ reveals pedigree and selection history of tea varieties.</title>
        <authorList>
            <person name="Zhang W."/>
            <person name="Zhang Y."/>
            <person name="Qiu H."/>
            <person name="Guo Y."/>
            <person name="Wan H."/>
            <person name="Zhang X."/>
            <person name="Scossa F."/>
            <person name="Alseekh S."/>
            <person name="Zhang Q."/>
            <person name="Wang P."/>
            <person name="Xu L."/>
            <person name="Schmidt M.H."/>
            <person name="Jia X."/>
            <person name="Li D."/>
            <person name="Zhu A."/>
            <person name="Guo F."/>
            <person name="Chen W."/>
            <person name="Ni D."/>
            <person name="Usadel B."/>
            <person name="Fernie A.R."/>
            <person name="Wen W."/>
        </authorList>
    </citation>
    <scope>NUCLEOTIDE SEQUENCE [LARGE SCALE GENOMIC DNA]</scope>
    <source>
        <strain evidence="3">cv. G240</strain>
    </source>
</reference>
<accession>A0A7J7FYP6</accession>
<keyword evidence="3" id="KW-1185">Reference proteome</keyword>
<comment type="caution">
    <text evidence="2">The sequence shown here is derived from an EMBL/GenBank/DDBJ whole genome shotgun (WGS) entry which is preliminary data.</text>
</comment>
<evidence type="ECO:0000313" key="2">
    <source>
        <dbReference type="EMBL" id="KAF5933295.1"/>
    </source>
</evidence>
<dbReference type="InterPro" id="IPR053134">
    <property type="entry name" value="RNA-dir_DNA_polymerase"/>
</dbReference>
<dbReference type="EMBL" id="JACBKZ010000014">
    <property type="protein sequence ID" value="KAF5933295.1"/>
    <property type="molecule type" value="Genomic_DNA"/>
</dbReference>
<dbReference type="PANTHER" id="PTHR24559:SF457">
    <property type="entry name" value="RNA-DIRECTED DNA POLYMERASE HOMOLOG"/>
    <property type="match status" value="1"/>
</dbReference>
<feature type="region of interest" description="Disordered" evidence="1">
    <location>
        <begin position="498"/>
        <end position="536"/>
    </location>
</feature>
<reference evidence="2 3" key="2">
    <citation type="submission" date="2020-07" db="EMBL/GenBank/DDBJ databases">
        <title>Genome assembly of wild tea tree DASZ reveals pedigree and selection history of tea varieties.</title>
        <authorList>
            <person name="Zhang W."/>
        </authorList>
    </citation>
    <scope>NUCLEOTIDE SEQUENCE [LARGE SCALE GENOMIC DNA]</scope>
    <source>
        <strain evidence="3">cv. G240</strain>
        <tissue evidence="2">Leaf</tissue>
    </source>
</reference>
<feature type="compositionally biased region" description="Basic and acidic residues" evidence="1">
    <location>
        <begin position="244"/>
        <end position="255"/>
    </location>
</feature>
<dbReference type="InterPro" id="IPR043502">
    <property type="entry name" value="DNA/RNA_pol_sf"/>
</dbReference>
<dbReference type="Gene3D" id="3.10.10.10">
    <property type="entry name" value="HIV Type 1 Reverse Transcriptase, subunit A, domain 1"/>
    <property type="match status" value="1"/>
</dbReference>
<proteinExistence type="predicted"/>
<evidence type="ECO:0008006" key="4">
    <source>
        <dbReference type="Google" id="ProtNLM"/>
    </source>
</evidence>
<evidence type="ECO:0000256" key="1">
    <source>
        <dbReference type="SAM" id="MobiDB-lite"/>
    </source>
</evidence>
<organism evidence="2 3">
    <name type="scientific">Camellia sinensis</name>
    <name type="common">Tea plant</name>
    <name type="synonym">Thea sinensis</name>
    <dbReference type="NCBI Taxonomy" id="4442"/>
    <lineage>
        <taxon>Eukaryota</taxon>
        <taxon>Viridiplantae</taxon>
        <taxon>Streptophyta</taxon>
        <taxon>Embryophyta</taxon>
        <taxon>Tracheophyta</taxon>
        <taxon>Spermatophyta</taxon>
        <taxon>Magnoliopsida</taxon>
        <taxon>eudicotyledons</taxon>
        <taxon>Gunneridae</taxon>
        <taxon>Pentapetalae</taxon>
        <taxon>asterids</taxon>
        <taxon>Ericales</taxon>
        <taxon>Theaceae</taxon>
        <taxon>Camellia</taxon>
    </lineage>
</organism>
<protein>
    <recommendedName>
        <fullName evidence="4">Reverse transcriptase/retrotransposon-derived protein RNase H-like domain-containing protein</fullName>
    </recommendedName>
</protein>
<dbReference type="AlphaFoldDB" id="A0A7J7FYP6"/>
<evidence type="ECO:0000313" key="3">
    <source>
        <dbReference type="Proteomes" id="UP000593564"/>
    </source>
</evidence>
<feature type="region of interest" description="Disordered" evidence="1">
    <location>
        <begin position="238"/>
        <end position="257"/>
    </location>
</feature>